<sequence length="389" mass="42255">MKSPFLRMSFTLCCLLLACVTFVHGEEAEEPLITNVFVDTDIREALQDVASQAGIPILADETVSGYVTLELSEVPLSRALEMMLMPFGFVAVKMDGYYLVSSGSPESPAFRNIARSERINLRDLNAEEALALLPDFYAQYAKAVPGKRFITVTAPQPIIDEIRRILALADVPRQQVVIDAVVTEVSGEAAKNLGIEWGGATTGPYGLQFGELASIGGLFQRLERVVATIHLLEKEGKARIRSNPRLVVLDGEEGEIRVTREEYYAIVTGTPAFPTTSLETISAGVILKVRPYVVDGEEIVLTLSPEVSNVVGAGLQDLPVVSRRIVSTTVRVKTGETLVLGGLRQLIEVTTEGKVPLLGDIPIIGALFRHKKTTSEDKDVVILITPSIL</sequence>
<dbReference type="GO" id="GO:0015627">
    <property type="term" value="C:type II protein secretion system complex"/>
    <property type="evidence" value="ECO:0007669"/>
    <property type="project" value="TreeGrafter"/>
</dbReference>
<feature type="signal peptide" evidence="5">
    <location>
        <begin position="1"/>
        <end position="25"/>
    </location>
</feature>
<dbReference type="GO" id="GO:0016020">
    <property type="term" value="C:membrane"/>
    <property type="evidence" value="ECO:0007669"/>
    <property type="project" value="UniProtKB-SubCell"/>
</dbReference>
<dbReference type="PANTHER" id="PTHR30332">
    <property type="entry name" value="PROBABLE GENERAL SECRETION PATHWAY PROTEIN D"/>
    <property type="match status" value="1"/>
</dbReference>
<dbReference type="Gene3D" id="3.30.1370.130">
    <property type="match status" value="1"/>
</dbReference>
<dbReference type="InterPro" id="IPR004846">
    <property type="entry name" value="T2SS/T3SS_dom"/>
</dbReference>
<evidence type="ECO:0000313" key="7">
    <source>
        <dbReference type="EMBL" id="HGY39213.1"/>
    </source>
</evidence>
<evidence type="ECO:0000256" key="3">
    <source>
        <dbReference type="ARBA" id="ARBA00023136"/>
    </source>
</evidence>
<dbReference type="AlphaFoldDB" id="A0A7V4WLA9"/>
<name>A0A7V4WLA9_9BACT</name>
<evidence type="ECO:0000256" key="4">
    <source>
        <dbReference type="RuleBase" id="RU004003"/>
    </source>
</evidence>
<dbReference type="Pfam" id="PF00263">
    <property type="entry name" value="Secretin"/>
    <property type="match status" value="1"/>
</dbReference>
<accession>A0A7V4WLA9</accession>
<evidence type="ECO:0000259" key="6">
    <source>
        <dbReference type="Pfam" id="PF00263"/>
    </source>
</evidence>
<dbReference type="InterPro" id="IPR004845">
    <property type="entry name" value="T2SS_GspD_CS"/>
</dbReference>
<comment type="subcellular location">
    <subcellularLocation>
        <location evidence="1">Membrane</location>
    </subcellularLocation>
</comment>
<feature type="chain" id="PRO_5030572775" evidence="5">
    <location>
        <begin position="26"/>
        <end position="389"/>
    </location>
</feature>
<dbReference type="PRINTS" id="PR01032">
    <property type="entry name" value="PHAGEIV"/>
</dbReference>
<feature type="domain" description="Type II/III secretion system secretin-like" evidence="6">
    <location>
        <begin position="231"/>
        <end position="389"/>
    </location>
</feature>
<evidence type="ECO:0000256" key="2">
    <source>
        <dbReference type="ARBA" id="ARBA00022729"/>
    </source>
</evidence>
<protein>
    <submittedName>
        <fullName evidence="7">Type II secretion system protein GspD</fullName>
    </submittedName>
</protein>
<dbReference type="InterPro" id="IPR001775">
    <property type="entry name" value="GspD/PilQ"/>
</dbReference>
<keyword evidence="2 5" id="KW-0732">Signal</keyword>
<dbReference type="PROSITE" id="PS00875">
    <property type="entry name" value="T2SP_D"/>
    <property type="match status" value="1"/>
</dbReference>
<dbReference type="RefSeq" id="WP_017873346.1">
    <property type="nucleotide sequence ID" value="NZ_CP187957.1"/>
</dbReference>
<comment type="caution">
    <text evidence="7">The sequence shown here is derived from an EMBL/GenBank/DDBJ whole genome shotgun (WGS) entry which is preliminary data.</text>
</comment>
<keyword evidence="3" id="KW-0472">Membrane</keyword>
<dbReference type="PANTHER" id="PTHR30332:SF24">
    <property type="entry name" value="SECRETIN GSPD-RELATED"/>
    <property type="match status" value="1"/>
</dbReference>
<evidence type="ECO:0000256" key="1">
    <source>
        <dbReference type="ARBA" id="ARBA00004370"/>
    </source>
</evidence>
<proteinExistence type="inferred from homology"/>
<evidence type="ECO:0000256" key="5">
    <source>
        <dbReference type="SAM" id="SignalP"/>
    </source>
</evidence>
<reference evidence="7" key="1">
    <citation type="journal article" date="2020" name="mSystems">
        <title>Genome- and Community-Level Interaction Insights into Carbon Utilization and Element Cycling Functions of Hydrothermarchaeota in Hydrothermal Sediment.</title>
        <authorList>
            <person name="Zhou Z."/>
            <person name="Liu Y."/>
            <person name="Xu W."/>
            <person name="Pan J."/>
            <person name="Luo Z.H."/>
            <person name="Li M."/>
        </authorList>
    </citation>
    <scope>NUCLEOTIDE SEQUENCE [LARGE SCALE GENOMIC DNA]</scope>
    <source>
        <strain evidence="7">SpSt-82</strain>
    </source>
</reference>
<dbReference type="InterPro" id="IPR050810">
    <property type="entry name" value="Bact_Secretion_Sys_Channel"/>
</dbReference>
<organism evidence="7">
    <name type="scientific">Candidatus Caldatribacterium saccharofermentans</name>
    <dbReference type="NCBI Taxonomy" id="1454753"/>
    <lineage>
        <taxon>Bacteria</taxon>
        <taxon>Pseudomonadati</taxon>
        <taxon>Atribacterota</taxon>
        <taxon>Atribacteria</taxon>
        <taxon>Atribacterales</taxon>
        <taxon>Candidatus Caldatribacteriaceae</taxon>
        <taxon>Candidatus Caldatribacterium</taxon>
    </lineage>
</organism>
<dbReference type="EMBL" id="DTIY01000035">
    <property type="protein sequence ID" value="HGY39213.1"/>
    <property type="molecule type" value="Genomic_DNA"/>
</dbReference>
<dbReference type="GO" id="GO:0009306">
    <property type="term" value="P:protein secretion"/>
    <property type="evidence" value="ECO:0007669"/>
    <property type="project" value="InterPro"/>
</dbReference>
<comment type="similarity">
    <text evidence="4">Belongs to the bacterial secretin family.</text>
</comment>
<gene>
    <name evidence="7" type="ORF">ENW11_05340</name>
</gene>
<dbReference type="PRINTS" id="PR00811">
    <property type="entry name" value="BCTERIALGSPD"/>
</dbReference>
<dbReference type="PROSITE" id="PS51257">
    <property type="entry name" value="PROKAR_LIPOPROTEIN"/>
    <property type="match status" value="1"/>
</dbReference>